<organism evidence="2">
    <name type="scientific">mine drainage metagenome</name>
    <dbReference type="NCBI Taxonomy" id="410659"/>
    <lineage>
        <taxon>unclassified sequences</taxon>
        <taxon>metagenomes</taxon>
        <taxon>ecological metagenomes</taxon>
    </lineage>
</organism>
<comment type="similarity">
    <text evidence="1">Belongs to the phD/YefM antitoxin family.</text>
</comment>
<comment type="caution">
    <text evidence="2">The sequence shown here is derived from an EMBL/GenBank/DDBJ whole genome shotgun (WGS) entry which is preliminary data.</text>
</comment>
<dbReference type="AlphaFoldDB" id="A0A1J5QCT1"/>
<name>A0A1J5QCT1_9ZZZZ</name>
<dbReference type="EMBL" id="MLJW01001550">
    <property type="protein sequence ID" value="OIQ77724.1"/>
    <property type="molecule type" value="Genomic_DNA"/>
</dbReference>
<gene>
    <name evidence="2" type="ORF">GALL_405790</name>
</gene>
<dbReference type="PANTHER" id="PTHR33713">
    <property type="entry name" value="ANTITOXIN YAFN-RELATED"/>
    <property type="match status" value="1"/>
</dbReference>
<evidence type="ECO:0000256" key="1">
    <source>
        <dbReference type="ARBA" id="ARBA00009981"/>
    </source>
</evidence>
<dbReference type="SUPFAM" id="SSF143120">
    <property type="entry name" value="YefM-like"/>
    <property type="match status" value="1"/>
</dbReference>
<dbReference type="Pfam" id="PF02604">
    <property type="entry name" value="PhdYeFM_antitox"/>
    <property type="match status" value="1"/>
</dbReference>
<dbReference type="NCBIfam" id="TIGR01552">
    <property type="entry name" value="phd_fam"/>
    <property type="match status" value="1"/>
</dbReference>
<dbReference type="InterPro" id="IPR006442">
    <property type="entry name" value="Antitoxin_Phd/YefM"/>
</dbReference>
<protein>
    <submittedName>
        <fullName evidence="2">Hypothetisches protein</fullName>
    </submittedName>
</protein>
<dbReference type="InterPro" id="IPR051405">
    <property type="entry name" value="phD/YefM_antitoxin"/>
</dbReference>
<dbReference type="PANTHER" id="PTHR33713:SF9">
    <property type="entry name" value="ANTITOXIN"/>
    <property type="match status" value="1"/>
</dbReference>
<reference evidence="2" key="1">
    <citation type="submission" date="2016-10" db="EMBL/GenBank/DDBJ databases">
        <title>Sequence of Gallionella enrichment culture.</title>
        <authorList>
            <person name="Poehlein A."/>
            <person name="Muehling M."/>
            <person name="Daniel R."/>
        </authorList>
    </citation>
    <scope>NUCLEOTIDE SEQUENCE</scope>
</reference>
<proteinExistence type="inferred from homology"/>
<sequence>MSIWQLQDAKARLSELLKTAELDGPQEITVHGKPVAVVLSRREYQRLTGMHESLADFMQRSPLHERDEVDFVRDRSPTREIAL</sequence>
<accession>A0A1J5QCT1</accession>
<dbReference type="Gene3D" id="3.40.1620.10">
    <property type="entry name" value="YefM-like domain"/>
    <property type="match status" value="1"/>
</dbReference>
<dbReference type="InterPro" id="IPR036165">
    <property type="entry name" value="YefM-like_sf"/>
</dbReference>
<evidence type="ECO:0000313" key="2">
    <source>
        <dbReference type="EMBL" id="OIQ77724.1"/>
    </source>
</evidence>